<dbReference type="GO" id="GO:0006235">
    <property type="term" value="P:dTTP biosynthetic process"/>
    <property type="evidence" value="ECO:0007669"/>
    <property type="project" value="UniProtKB-UniRule"/>
</dbReference>
<evidence type="ECO:0000256" key="3">
    <source>
        <dbReference type="ARBA" id="ARBA00022727"/>
    </source>
</evidence>
<dbReference type="GO" id="GO:0006227">
    <property type="term" value="P:dUDP biosynthetic process"/>
    <property type="evidence" value="ECO:0007669"/>
    <property type="project" value="TreeGrafter"/>
</dbReference>
<evidence type="ECO:0000256" key="4">
    <source>
        <dbReference type="ARBA" id="ARBA00022741"/>
    </source>
</evidence>
<dbReference type="InterPro" id="IPR007710">
    <property type="entry name" value="Nucleoside_deoxyribTrfase"/>
</dbReference>
<protein>
    <recommendedName>
        <fullName evidence="8">Thymidylate kinase</fullName>
        <ecNumber evidence="8">2.7.4.9</ecNumber>
    </recommendedName>
    <alternativeName>
        <fullName evidence="8">dTMP kinase</fullName>
    </alternativeName>
</protein>
<comment type="function">
    <text evidence="8">Phosphorylation of dTMP to form dTDP in both de novo and salvage pathways of dTTP synthesis.</text>
</comment>
<evidence type="ECO:0000256" key="1">
    <source>
        <dbReference type="ARBA" id="ARBA00009776"/>
    </source>
</evidence>
<dbReference type="HAMAP" id="MF_00165">
    <property type="entry name" value="Thymidylate_kinase"/>
    <property type="match status" value="1"/>
</dbReference>
<dbReference type="InterPro" id="IPR039430">
    <property type="entry name" value="Thymidylate_kin-like_dom"/>
</dbReference>
<feature type="binding site" evidence="8">
    <location>
        <begin position="156"/>
        <end position="163"/>
    </location>
    <ligand>
        <name>ATP</name>
        <dbReference type="ChEBI" id="CHEBI:30616"/>
    </ligand>
</feature>
<feature type="domain" description="Thymidylate kinase-like" evidence="9">
    <location>
        <begin position="154"/>
        <end position="352"/>
    </location>
</feature>
<evidence type="ECO:0000256" key="6">
    <source>
        <dbReference type="ARBA" id="ARBA00022840"/>
    </source>
</evidence>
<evidence type="ECO:0000313" key="11">
    <source>
        <dbReference type="Proteomes" id="UP000229401"/>
    </source>
</evidence>
<dbReference type="Pfam" id="PF05014">
    <property type="entry name" value="Nuc_deoxyrib_tr"/>
    <property type="match status" value="1"/>
</dbReference>
<accession>A0A2M7QKA3</accession>
<name>A0A2M7QKA3_9BACT</name>
<reference evidence="11" key="1">
    <citation type="submission" date="2017-09" db="EMBL/GenBank/DDBJ databases">
        <title>Depth-based differentiation of microbial function through sediment-hosted aquifers and enrichment of novel symbionts in the deep terrestrial subsurface.</title>
        <authorList>
            <person name="Probst A.J."/>
            <person name="Ladd B."/>
            <person name="Jarett J.K."/>
            <person name="Geller-Mcgrath D.E."/>
            <person name="Sieber C.M.K."/>
            <person name="Emerson J.B."/>
            <person name="Anantharaman K."/>
            <person name="Thomas B.C."/>
            <person name="Malmstrom R."/>
            <person name="Stieglmeier M."/>
            <person name="Klingl A."/>
            <person name="Woyke T."/>
            <person name="Ryan C.M."/>
            <person name="Banfield J.F."/>
        </authorList>
    </citation>
    <scope>NUCLEOTIDE SEQUENCE [LARGE SCALE GENOMIC DNA]</scope>
</reference>
<keyword evidence="3 8" id="KW-0545">Nucleotide biosynthesis</keyword>
<dbReference type="GO" id="GO:0006233">
    <property type="term" value="P:dTDP biosynthetic process"/>
    <property type="evidence" value="ECO:0007669"/>
    <property type="project" value="InterPro"/>
</dbReference>
<dbReference type="GO" id="GO:0004798">
    <property type="term" value="F:dTMP kinase activity"/>
    <property type="evidence" value="ECO:0007669"/>
    <property type="project" value="UniProtKB-UniRule"/>
</dbReference>
<dbReference type="AlphaFoldDB" id="A0A2M7QKA3"/>
<dbReference type="SUPFAM" id="SSF52540">
    <property type="entry name" value="P-loop containing nucleoside triphosphate hydrolases"/>
    <property type="match status" value="1"/>
</dbReference>
<dbReference type="Pfam" id="PF02223">
    <property type="entry name" value="Thymidylate_kin"/>
    <property type="match status" value="1"/>
</dbReference>
<dbReference type="GO" id="GO:0005524">
    <property type="term" value="F:ATP binding"/>
    <property type="evidence" value="ECO:0007669"/>
    <property type="project" value="UniProtKB-UniRule"/>
</dbReference>
<dbReference type="Proteomes" id="UP000229401">
    <property type="component" value="Unassembled WGS sequence"/>
</dbReference>
<dbReference type="EC" id="2.7.4.9" evidence="8"/>
<proteinExistence type="inferred from homology"/>
<dbReference type="Gene3D" id="3.40.50.450">
    <property type="match status" value="1"/>
</dbReference>
<dbReference type="EMBL" id="PFLI01000030">
    <property type="protein sequence ID" value="PIY72448.1"/>
    <property type="molecule type" value="Genomic_DNA"/>
</dbReference>
<dbReference type="SUPFAM" id="SSF52309">
    <property type="entry name" value="N-(deoxy)ribosyltransferase-like"/>
    <property type="match status" value="1"/>
</dbReference>
<sequence>MKIYFTAPTSFNGQLHNQYKVIFSLLEKYPDCKILSGAQIIDKQLLSKDKQISSEEIFKREQDLINQADVIIAEASKPSLGVGAEISYALSQNKPVSVLVSTLFEDRISPMIKGNPSETLYLRFYNEDNIKFKINDFITHVKTIHSKKGKLIVIDGGDGSGKTTQAELLVSYFKAKKIPVKYMDFPQYYHSFHGKTVAKFLRGEFGKIDEVSPYLSSLAYALDRASVKQEMDDYLSRGGVIVANRYATSNMAHQSAKFTNEKDRKEYLKWIYELEYKIHRIPKEDMVIYLHVPWKVGFSLSLQKGVRKYLKGKDDIAEKDLKHRMETEKMYLLLAKKYKHWKVIDCMKNNQLLSKEEIHNQIKKMCCLS</sequence>
<dbReference type="Gene3D" id="3.40.50.300">
    <property type="entry name" value="P-loop containing nucleotide triphosphate hydrolases"/>
    <property type="match status" value="1"/>
</dbReference>
<keyword evidence="2 8" id="KW-0808">Transferase</keyword>
<keyword evidence="4 8" id="KW-0547">Nucleotide-binding</keyword>
<dbReference type="PANTHER" id="PTHR10344:SF4">
    <property type="entry name" value="UMP-CMP KINASE 2, MITOCHONDRIAL"/>
    <property type="match status" value="1"/>
</dbReference>
<dbReference type="InterPro" id="IPR018094">
    <property type="entry name" value="Thymidylate_kinase"/>
</dbReference>
<keyword evidence="5 8" id="KW-0418">Kinase</keyword>
<evidence type="ECO:0000256" key="5">
    <source>
        <dbReference type="ARBA" id="ARBA00022777"/>
    </source>
</evidence>
<dbReference type="GO" id="GO:0005737">
    <property type="term" value="C:cytoplasm"/>
    <property type="evidence" value="ECO:0007669"/>
    <property type="project" value="TreeGrafter"/>
</dbReference>
<dbReference type="PANTHER" id="PTHR10344">
    <property type="entry name" value="THYMIDYLATE KINASE"/>
    <property type="match status" value="1"/>
</dbReference>
<comment type="caution">
    <text evidence="10">The sequence shown here is derived from an EMBL/GenBank/DDBJ whole genome shotgun (WGS) entry which is preliminary data.</text>
</comment>
<comment type="similarity">
    <text evidence="1 8">Belongs to the thymidylate kinase family.</text>
</comment>
<organism evidence="10 11">
    <name type="scientific">Candidatus Roizmanbacteria bacterium CG_4_10_14_0_8_um_filter_33_9</name>
    <dbReference type="NCBI Taxonomy" id="1974826"/>
    <lineage>
        <taxon>Bacteria</taxon>
        <taxon>Candidatus Roizmaniibacteriota</taxon>
    </lineage>
</organism>
<dbReference type="InterPro" id="IPR027417">
    <property type="entry name" value="P-loop_NTPase"/>
</dbReference>
<evidence type="ECO:0000259" key="9">
    <source>
        <dbReference type="Pfam" id="PF02223"/>
    </source>
</evidence>
<gene>
    <name evidence="8" type="primary">tmk</name>
    <name evidence="10" type="ORF">COY87_00900</name>
</gene>
<dbReference type="CDD" id="cd01672">
    <property type="entry name" value="TMPK"/>
    <property type="match status" value="1"/>
</dbReference>
<keyword evidence="6 8" id="KW-0067">ATP-binding</keyword>
<evidence type="ECO:0000313" key="10">
    <source>
        <dbReference type="EMBL" id="PIY72448.1"/>
    </source>
</evidence>
<evidence type="ECO:0000256" key="7">
    <source>
        <dbReference type="ARBA" id="ARBA00048743"/>
    </source>
</evidence>
<evidence type="ECO:0000256" key="2">
    <source>
        <dbReference type="ARBA" id="ARBA00022679"/>
    </source>
</evidence>
<comment type="catalytic activity">
    <reaction evidence="7 8">
        <text>dTMP + ATP = dTDP + ADP</text>
        <dbReference type="Rhea" id="RHEA:13517"/>
        <dbReference type="ChEBI" id="CHEBI:30616"/>
        <dbReference type="ChEBI" id="CHEBI:58369"/>
        <dbReference type="ChEBI" id="CHEBI:63528"/>
        <dbReference type="ChEBI" id="CHEBI:456216"/>
        <dbReference type="EC" id="2.7.4.9"/>
    </reaction>
</comment>
<evidence type="ECO:0000256" key="8">
    <source>
        <dbReference type="HAMAP-Rule" id="MF_00165"/>
    </source>
</evidence>